<dbReference type="AlphaFoldDB" id="A0A2P8D811"/>
<dbReference type="PANTHER" id="PTHR30543">
    <property type="entry name" value="CHROMATE REDUCTASE"/>
    <property type="match status" value="1"/>
</dbReference>
<organism evidence="2 3">
    <name type="scientific">Taibaiella chishuiensis</name>
    <dbReference type="NCBI Taxonomy" id="1434707"/>
    <lineage>
        <taxon>Bacteria</taxon>
        <taxon>Pseudomonadati</taxon>
        <taxon>Bacteroidota</taxon>
        <taxon>Chitinophagia</taxon>
        <taxon>Chitinophagales</taxon>
        <taxon>Chitinophagaceae</taxon>
        <taxon>Taibaiella</taxon>
    </lineage>
</organism>
<dbReference type="GO" id="GO:0005829">
    <property type="term" value="C:cytosol"/>
    <property type="evidence" value="ECO:0007669"/>
    <property type="project" value="TreeGrafter"/>
</dbReference>
<evidence type="ECO:0000313" key="2">
    <source>
        <dbReference type="EMBL" id="PSK93352.1"/>
    </source>
</evidence>
<dbReference type="SUPFAM" id="SSF52218">
    <property type="entry name" value="Flavoproteins"/>
    <property type="match status" value="1"/>
</dbReference>
<comment type="caution">
    <text evidence="2">The sequence shown here is derived from an EMBL/GenBank/DDBJ whole genome shotgun (WGS) entry which is preliminary data.</text>
</comment>
<dbReference type="GO" id="GO:0016491">
    <property type="term" value="F:oxidoreductase activity"/>
    <property type="evidence" value="ECO:0007669"/>
    <property type="project" value="InterPro"/>
</dbReference>
<feature type="domain" description="NADPH-dependent FMN reductase-like" evidence="1">
    <location>
        <begin position="2"/>
        <end position="127"/>
    </location>
</feature>
<dbReference type="InterPro" id="IPR005025">
    <property type="entry name" value="FMN_Rdtase-like_dom"/>
</dbReference>
<dbReference type="InterPro" id="IPR050712">
    <property type="entry name" value="NAD(P)H-dep_reductase"/>
</dbReference>
<dbReference type="PANTHER" id="PTHR30543:SF21">
    <property type="entry name" value="NAD(P)H-DEPENDENT FMN REDUCTASE LOT6"/>
    <property type="match status" value="1"/>
</dbReference>
<name>A0A2P8D811_9BACT</name>
<accession>A0A2P8D811</accession>
<sequence>MITIISGTNRTGSRTLQVATHYYKILQDLNQDVHLVSLVGCNVLERNDEVKELEAGLLIPSEKFIFIMPEYNGSFPGVLKALLDNSDIRKCWWHKKVSLVGVADGRGGNLRGIEHMTNILHYLKMNVHYNKLPLSRINEELDAEGRFLHERTLAAISEQVEGFVAY</sequence>
<keyword evidence="3" id="KW-1185">Reference proteome</keyword>
<dbReference type="EMBL" id="PYGD01000002">
    <property type="protein sequence ID" value="PSK93352.1"/>
    <property type="molecule type" value="Genomic_DNA"/>
</dbReference>
<evidence type="ECO:0000313" key="3">
    <source>
        <dbReference type="Proteomes" id="UP000240572"/>
    </source>
</evidence>
<dbReference type="GO" id="GO:0010181">
    <property type="term" value="F:FMN binding"/>
    <property type="evidence" value="ECO:0007669"/>
    <property type="project" value="TreeGrafter"/>
</dbReference>
<gene>
    <name evidence="2" type="ORF">B0I18_102322</name>
</gene>
<protein>
    <submittedName>
        <fullName evidence="2">NAD(P)H-dependent FMN reductase</fullName>
    </submittedName>
</protein>
<evidence type="ECO:0000259" key="1">
    <source>
        <dbReference type="Pfam" id="PF03358"/>
    </source>
</evidence>
<proteinExistence type="predicted"/>
<dbReference type="RefSeq" id="WP_181358397.1">
    <property type="nucleotide sequence ID" value="NZ_PYGD01000002.1"/>
</dbReference>
<dbReference type="Pfam" id="PF03358">
    <property type="entry name" value="FMN_red"/>
    <property type="match status" value="1"/>
</dbReference>
<reference evidence="2 3" key="1">
    <citation type="submission" date="2018-03" db="EMBL/GenBank/DDBJ databases">
        <title>Genomic Encyclopedia of Type Strains, Phase III (KMG-III): the genomes of soil and plant-associated and newly described type strains.</title>
        <authorList>
            <person name="Whitman W."/>
        </authorList>
    </citation>
    <scope>NUCLEOTIDE SEQUENCE [LARGE SCALE GENOMIC DNA]</scope>
    <source>
        <strain evidence="2 3">CGMCC 1.12700</strain>
    </source>
</reference>
<dbReference type="InterPro" id="IPR029039">
    <property type="entry name" value="Flavoprotein-like_sf"/>
</dbReference>
<dbReference type="Proteomes" id="UP000240572">
    <property type="component" value="Unassembled WGS sequence"/>
</dbReference>
<dbReference type="Gene3D" id="3.40.50.360">
    <property type="match status" value="1"/>
</dbReference>